<dbReference type="GO" id="GO:0008477">
    <property type="term" value="F:purine nucleosidase activity"/>
    <property type="evidence" value="ECO:0007669"/>
    <property type="project" value="UniProtKB-EC"/>
</dbReference>
<comment type="caution">
    <text evidence="4">The sequence shown here is derived from an EMBL/GenBank/DDBJ whole genome shotgun (WGS) entry which is preliminary data.</text>
</comment>
<dbReference type="InterPro" id="IPR001910">
    <property type="entry name" value="Inosine/uridine_hydrolase_dom"/>
</dbReference>
<proteinExistence type="predicted"/>
<keyword evidence="2 4" id="KW-0326">Glycosidase</keyword>
<feature type="domain" description="Inosine/uridine-preferring nucleoside hydrolase" evidence="3">
    <location>
        <begin position="4"/>
        <end position="288"/>
    </location>
</feature>
<keyword evidence="1 4" id="KW-0378">Hydrolase</keyword>
<dbReference type="OrthoDB" id="9797882at2"/>
<organism evidence="4 5">
    <name type="scientific">Oceanobacillus polygoni</name>
    <dbReference type="NCBI Taxonomy" id="1235259"/>
    <lineage>
        <taxon>Bacteria</taxon>
        <taxon>Bacillati</taxon>
        <taxon>Bacillota</taxon>
        <taxon>Bacilli</taxon>
        <taxon>Bacillales</taxon>
        <taxon>Bacillaceae</taxon>
        <taxon>Oceanobacillus</taxon>
    </lineage>
</organism>
<dbReference type="GO" id="GO:0005829">
    <property type="term" value="C:cytosol"/>
    <property type="evidence" value="ECO:0007669"/>
    <property type="project" value="TreeGrafter"/>
</dbReference>
<gene>
    <name evidence="4" type="ORF">J2Z64_001110</name>
</gene>
<evidence type="ECO:0000256" key="1">
    <source>
        <dbReference type="ARBA" id="ARBA00022801"/>
    </source>
</evidence>
<dbReference type="SUPFAM" id="SSF53590">
    <property type="entry name" value="Nucleoside hydrolase"/>
    <property type="match status" value="1"/>
</dbReference>
<evidence type="ECO:0000256" key="2">
    <source>
        <dbReference type="ARBA" id="ARBA00023295"/>
    </source>
</evidence>
<dbReference type="GO" id="GO:0006152">
    <property type="term" value="P:purine nucleoside catabolic process"/>
    <property type="evidence" value="ECO:0007669"/>
    <property type="project" value="TreeGrafter"/>
</dbReference>
<reference evidence="4" key="1">
    <citation type="submission" date="2021-03" db="EMBL/GenBank/DDBJ databases">
        <title>Genomic Encyclopedia of Type Strains, Phase IV (KMG-IV): sequencing the most valuable type-strain genomes for metagenomic binning, comparative biology and taxonomic classification.</title>
        <authorList>
            <person name="Goeker M."/>
        </authorList>
    </citation>
    <scope>NUCLEOTIDE SEQUENCE</scope>
    <source>
        <strain evidence="4">DSM 107338</strain>
    </source>
</reference>
<dbReference type="PANTHER" id="PTHR12304:SF4">
    <property type="entry name" value="URIDINE NUCLEOSIDASE"/>
    <property type="match status" value="1"/>
</dbReference>
<evidence type="ECO:0000259" key="3">
    <source>
        <dbReference type="Pfam" id="PF01156"/>
    </source>
</evidence>
<dbReference type="InterPro" id="IPR036452">
    <property type="entry name" value="Ribo_hydro-like"/>
</dbReference>
<dbReference type="PANTHER" id="PTHR12304">
    <property type="entry name" value="INOSINE-URIDINE PREFERRING NUCLEOSIDE HYDROLASE"/>
    <property type="match status" value="1"/>
</dbReference>
<dbReference type="RefSeq" id="WP_149473070.1">
    <property type="nucleotide sequence ID" value="NZ_JAGGMB010000003.1"/>
</dbReference>
<dbReference type="EMBL" id="JAGGMB010000003">
    <property type="protein sequence ID" value="MBP2076879.1"/>
    <property type="molecule type" value="Genomic_DNA"/>
</dbReference>
<dbReference type="InterPro" id="IPR023186">
    <property type="entry name" value="IUNH"/>
</dbReference>
<accession>A0A9X0YQJ7</accession>
<protein>
    <submittedName>
        <fullName evidence="4">Purine nucleosidase</fullName>
        <ecNumber evidence="4">3.2.2.1</ecNumber>
    </submittedName>
</protein>
<dbReference type="Proteomes" id="UP001138793">
    <property type="component" value="Unassembled WGS sequence"/>
</dbReference>
<evidence type="ECO:0000313" key="5">
    <source>
        <dbReference type="Proteomes" id="UP001138793"/>
    </source>
</evidence>
<dbReference type="AlphaFoldDB" id="A0A9X0YQJ7"/>
<evidence type="ECO:0000313" key="4">
    <source>
        <dbReference type="EMBL" id="MBP2076879.1"/>
    </source>
</evidence>
<sequence length="308" mass="34355">MTRIIIDTDIGTNPDDAIAITLALQSPEITIEGITTVYGNVDIRSPIANHLLTLSGKEEIHVYPGISDTLLGNREIFWTGLEEQHITEMTMESTASQHAVDFIIQSIMNHPGEITLVPIGPLTNIAVAMIKEPQIINNVKEIIMMGGVTRLGTNGKHLAFMEHNVKSDPEAASIVFRSNAPITMIGLDVTRSIQLSRTDLIPLSTEKTLTQTLNKMIRSHMEYMNRDFSYLCDPLAIAAIIDRSLIETERMSIHVDYHPQYESGQTIGELNEKGNIQVALEVDNERFLNLFKSRITGLIKNERSKIHS</sequence>
<dbReference type="Pfam" id="PF01156">
    <property type="entry name" value="IU_nuc_hydro"/>
    <property type="match status" value="1"/>
</dbReference>
<keyword evidence="5" id="KW-1185">Reference proteome</keyword>
<name>A0A9X0YQJ7_9BACI</name>
<dbReference type="EC" id="3.2.2.1" evidence="4"/>
<dbReference type="Gene3D" id="3.90.245.10">
    <property type="entry name" value="Ribonucleoside hydrolase-like"/>
    <property type="match status" value="1"/>
</dbReference>